<dbReference type="GO" id="GO:0003774">
    <property type="term" value="F:cytoskeletal motor activity"/>
    <property type="evidence" value="ECO:0007669"/>
    <property type="project" value="InterPro"/>
</dbReference>
<dbReference type="NCBIfam" id="TIGR02480">
    <property type="entry name" value="fliN"/>
    <property type="match status" value="1"/>
</dbReference>
<reference evidence="10" key="1">
    <citation type="submission" date="2018-01" db="EMBL/GenBank/DDBJ databases">
        <authorList>
            <person name="Regsiter A."/>
            <person name="William W."/>
        </authorList>
    </citation>
    <scope>NUCLEOTIDE SEQUENCE</scope>
    <source>
        <strain evidence="10">TRIP AH-1</strain>
    </source>
</reference>
<feature type="domain" description="Chemotaxis phosphatase CheX-like" evidence="9">
    <location>
        <begin position="224"/>
        <end position="312"/>
    </location>
</feature>
<evidence type="ECO:0000259" key="8">
    <source>
        <dbReference type="Pfam" id="PF01052"/>
    </source>
</evidence>
<dbReference type="InterPro" id="IPR012826">
    <property type="entry name" value="FliN"/>
</dbReference>
<evidence type="ECO:0000313" key="10">
    <source>
        <dbReference type="EMBL" id="SPD74897.1"/>
    </source>
</evidence>
<dbReference type="SUPFAM" id="SSF101801">
    <property type="entry name" value="Surface presentation of antigens (SPOA)"/>
    <property type="match status" value="1"/>
</dbReference>
<dbReference type="Pfam" id="PF13690">
    <property type="entry name" value="CheX"/>
    <property type="match status" value="2"/>
</dbReference>
<evidence type="ECO:0000256" key="1">
    <source>
        <dbReference type="ARBA" id="ARBA00004202"/>
    </source>
</evidence>
<dbReference type="PANTHER" id="PTHR39452:SF1">
    <property type="entry name" value="CHEY-P PHOSPHATASE CHEX"/>
    <property type="match status" value="1"/>
</dbReference>
<keyword evidence="5" id="KW-0283">Flagellar rotation</keyword>
<dbReference type="InterPro" id="IPR038756">
    <property type="entry name" value="CheX-like"/>
</dbReference>
<evidence type="ECO:0000256" key="2">
    <source>
        <dbReference type="ARBA" id="ARBA00009226"/>
    </source>
</evidence>
<dbReference type="GO" id="GO:0005886">
    <property type="term" value="C:plasma membrane"/>
    <property type="evidence" value="ECO:0007669"/>
    <property type="project" value="UniProtKB-SubCell"/>
</dbReference>
<keyword evidence="10" id="KW-0969">Cilium</keyword>
<dbReference type="InterPro" id="IPR001172">
    <property type="entry name" value="FliN_T3SS_HrcQb"/>
</dbReference>
<dbReference type="InterPro" id="IPR028051">
    <property type="entry name" value="CheX-like_dom"/>
</dbReference>
<dbReference type="InterPro" id="IPR036429">
    <property type="entry name" value="SpoA-like_sf"/>
</dbReference>
<dbReference type="InterPro" id="IPR001543">
    <property type="entry name" value="FliN-like_C"/>
</dbReference>
<dbReference type="PRINTS" id="PR00956">
    <property type="entry name" value="FLGMOTORFLIN"/>
</dbReference>
<feature type="domain" description="Chemotaxis phosphatase CheX-like" evidence="9">
    <location>
        <begin position="45"/>
        <end position="133"/>
    </location>
</feature>
<dbReference type="GO" id="GO:0009425">
    <property type="term" value="C:bacterial-type flagellum basal body"/>
    <property type="evidence" value="ECO:0007669"/>
    <property type="project" value="InterPro"/>
</dbReference>
<feature type="domain" description="Flagellar motor switch protein FliN-like C-terminal" evidence="8">
    <location>
        <begin position="407"/>
        <end position="476"/>
    </location>
</feature>
<keyword evidence="10" id="KW-0282">Flagellum</keyword>
<keyword evidence="10" id="KW-0966">Cell projection</keyword>
<evidence type="ECO:0000256" key="3">
    <source>
        <dbReference type="ARBA" id="ARBA00022475"/>
    </source>
</evidence>
<dbReference type="GO" id="GO:0006935">
    <property type="term" value="P:chemotaxis"/>
    <property type="evidence" value="ECO:0007669"/>
    <property type="project" value="UniProtKB-KW"/>
</dbReference>
<accession>A0A445MZI9</accession>
<comment type="function">
    <text evidence="7">FliM is one of three proteins (FliG, FliN, FliM) that forms the rotor-mounted switch complex (C ring), located at the base of the basal body. This complex interacts with the CheY and CheZ chemotaxis proteins, in addition to contacting components of the motor that determine the direction of flagellar rotation.</text>
</comment>
<evidence type="ECO:0000256" key="6">
    <source>
        <dbReference type="ARBA" id="ARBA00023136"/>
    </source>
</evidence>
<dbReference type="AlphaFoldDB" id="A0A445MZI9"/>
<sequence>MVDIKKFDIATTVTDSLIDVFDMMLSMGLQLSDDQSQTISKDERIVGSVSVAGMVMGCINIEVSKKFSHIMTSALLGITPEEVEGGDDVKDVIREICNIVGGNLKSAFCDTGLICELSPPSFTTGDDFKIEALNTVRHERYVFNYNEHIVIVEVGIRVSEVEEGADAHQQKIEYRPVNIGQVEEFDIRTPLVDQITEVFDMMLSMQIVSSEENLKSSIDADRLVGAISFVGPLMGNFSIHVSRKFSHQMTASMLGIELEEVEGGDDVKDVISELCSIVGGNLKSKFCDAGMRCELSSPSMTTGTNFKIEAKDMVRYDSFSFFCGGEPIVVDLVLKVDDQIIADDQLTESKADESGNLQTDIDSLLAVEAVSEPQPSSGDKWASTTDDGARATAGGCTLTEAEKLAFILDIPLEVVVELGRNKMQINELYNLGPGSVVEFKNLAGEPLDILVNGTLIAKGQVMVQGEKYGIKIVDILSRMERIRSMI</sequence>
<keyword evidence="3" id="KW-1003">Cell membrane</keyword>
<dbReference type="Gene3D" id="3.40.1550.10">
    <property type="entry name" value="CheC-like"/>
    <property type="match status" value="2"/>
</dbReference>
<comment type="subcellular location">
    <subcellularLocation>
        <location evidence="1">Cell membrane</location>
        <topology evidence="1">Peripheral membrane protein</topology>
    </subcellularLocation>
</comment>
<dbReference type="Pfam" id="PF01052">
    <property type="entry name" value="FliMN_C"/>
    <property type="match status" value="1"/>
</dbReference>
<dbReference type="EMBL" id="OJIN01000179">
    <property type="protein sequence ID" value="SPD74897.1"/>
    <property type="molecule type" value="Genomic_DNA"/>
</dbReference>
<dbReference type="GO" id="GO:0071973">
    <property type="term" value="P:bacterial-type flagellum-dependent cell motility"/>
    <property type="evidence" value="ECO:0007669"/>
    <property type="project" value="InterPro"/>
</dbReference>
<evidence type="ECO:0000256" key="4">
    <source>
        <dbReference type="ARBA" id="ARBA00022500"/>
    </source>
</evidence>
<dbReference type="PANTHER" id="PTHR39452">
    <property type="entry name" value="CHEY-P PHOSPHATASE CHEX"/>
    <property type="match status" value="1"/>
</dbReference>
<dbReference type="SUPFAM" id="SSF103039">
    <property type="entry name" value="CheC-like"/>
    <property type="match status" value="2"/>
</dbReference>
<organism evidence="10">
    <name type="scientific">uncultured Desulfobacterium sp</name>
    <dbReference type="NCBI Taxonomy" id="201089"/>
    <lineage>
        <taxon>Bacteria</taxon>
        <taxon>Pseudomonadati</taxon>
        <taxon>Thermodesulfobacteriota</taxon>
        <taxon>Desulfobacteria</taxon>
        <taxon>Desulfobacterales</taxon>
        <taxon>Desulfobacteriaceae</taxon>
        <taxon>Desulfobacterium</taxon>
        <taxon>environmental samples</taxon>
    </lineage>
</organism>
<evidence type="ECO:0000256" key="5">
    <source>
        <dbReference type="ARBA" id="ARBA00022779"/>
    </source>
</evidence>
<comment type="similarity">
    <text evidence="2">Belongs to the FliN/MopA/SpaO family.</text>
</comment>
<proteinExistence type="inferred from homology"/>
<evidence type="ECO:0000259" key="9">
    <source>
        <dbReference type="Pfam" id="PF13690"/>
    </source>
</evidence>
<protein>
    <submittedName>
        <fullName evidence="10">Flagellar motor switch protein FliN (Modular protein)</fullName>
    </submittedName>
</protein>
<gene>
    <name evidence="10" type="ORF">PITCH_A380002</name>
</gene>
<name>A0A445MZI9_9BACT</name>
<keyword evidence="6" id="KW-0472">Membrane</keyword>
<keyword evidence="4" id="KW-0145">Chemotaxis</keyword>
<dbReference type="InterPro" id="IPR028976">
    <property type="entry name" value="CheC-like_sf"/>
</dbReference>
<dbReference type="Gene3D" id="2.30.330.10">
    <property type="entry name" value="SpoA-like"/>
    <property type="match status" value="1"/>
</dbReference>
<evidence type="ECO:0000256" key="7">
    <source>
        <dbReference type="ARBA" id="ARBA00025044"/>
    </source>
</evidence>
<dbReference type="CDD" id="cd17906">
    <property type="entry name" value="CheX"/>
    <property type="match status" value="2"/>
</dbReference>